<dbReference type="InterPro" id="IPR009534">
    <property type="entry name" value="DUF1153"/>
</dbReference>
<dbReference type="Gene3D" id="1.10.10.10">
    <property type="entry name" value="Winged helix-like DNA-binding domain superfamily/Winged helix DNA-binding domain"/>
    <property type="match status" value="1"/>
</dbReference>
<dbReference type="EMBL" id="JBHTBS010000019">
    <property type="protein sequence ID" value="MFC7339515.1"/>
    <property type="molecule type" value="Genomic_DNA"/>
</dbReference>
<comment type="caution">
    <text evidence="1">The sequence shown here is derived from an EMBL/GenBank/DDBJ whole genome shotgun (WGS) entry which is preliminary data.</text>
</comment>
<dbReference type="Pfam" id="PF06627">
    <property type="entry name" value="DUF1153"/>
    <property type="match status" value="1"/>
</dbReference>
<accession>A0ABW2LD78</accession>
<sequence length="108" mass="12265">MNEKQPEEIKRWTARRKAEVVTDIIKGKTTAAEVARTHDLTVGEVEQWKADFIDMGTEALRSHPRDAEARHKAKEKDLLAKIGDLTMQMEAYKIACDIQGKPYPDVNS</sequence>
<dbReference type="InterPro" id="IPR010921">
    <property type="entry name" value="Trp_repressor/repl_initiator"/>
</dbReference>
<reference evidence="2" key="1">
    <citation type="journal article" date="2019" name="Int. J. Syst. Evol. Microbiol.">
        <title>The Global Catalogue of Microorganisms (GCM) 10K type strain sequencing project: providing services to taxonomists for standard genome sequencing and annotation.</title>
        <authorList>
            <consortium name="The Broad Institute Genomics Platform"/>
            <consortium name="The Broad Institute Genome Sequencing Center for Infectious Disease"/>
            <person name="Wu L."/>
            <person name="Ma J."/>
        </authorList>
    </citation>
    <scope>NUCLEOTIDE SEQUENCE [LARGE SCALE GENOMIC DNA]</scope>
    <source>
        <strain evidence="2">CGMCC 4.1467</strain>
    </source>
</reference>
<dbReference type="RefSeq" id="WP_379716480.1">
    <property type="nucleotide sequence ID" value="NZ_JBHTBS010000019.1"/>
</dbReference>
<evidence type="ECO:0000313" key="2">
    <source>
        <dbReference type="Proteomes" id="UP001596472"/>
    </source>
</evidence>
<organism evidence="1 2">
    <name type="scientific">Haloferula chungangensis</name>
    <dbReference type="NCBI Taxonomy" id="1048331"/>
    <lineage>
        <taxon>Bacteria</taxon>
        <taxon>Pseudomonadati</taxon>
        <taxon>Verrucomicrobiota</taxon>
        <taxon>Verrucomicrobiia</taxon>
        <taxon>Verrucomicrobiales</taxon>
        <taxon>Verrucomicrobiaceae</taxon>
        <taxon>Haloferula</taxon>
    </lineage>
</organism>
<evidence type="ECO:0000313" key="1">
    <source>
        <dbReference type="EMBL" id="MFC7339515.1"/>
    </source>
</evidence>
<dbReference type="InterPro" id="IPR036388">
    <property type="entry name" value="WH-like_DNA-bd_sf"/>
</dbReference>
<protein>
    <submittedName>
        <fullName evidence="1">DUF1153 domain-containing protein</fullName>
    </submittedName>
</protein>
<keyword evidence="2" id="KW-1185">Reference proteome</keyword>
<dbReference type="Proteomes" id="UP001596472">
    <property type="component" value="Unassembled WGS sequence"/>
</dbReference>
<proteinExistence type="predicted"/>
<dbReference type="SUPFAM" id="SSF48295">
    <property type="entry name" value="TrpR-like"/>
    <property type="match status" value="1"/>
</dbReference>
<gene>
    <name evidence="1" type="ORF">ACFQY0_20150</name>
</gene>
<name>A0ABW2LD78_9BACT</name>